<evidence type="ECO:0000313" key="1">
    <source>
        <dbReference type="EMBL" id="KAG0457963.1"/>
    </source>
</evidence>
<comment type="caution">
    <text evidence="1">The sequence shown here is derived from an EMBL/GenBank/DDBJ whole genome shotgun (WGS) entry which is preliminary data.</text>
</comment>
<dbReference type="GO" id="GO:0009543">
    <property type="term" value="C:chloroplast thylakoid lumen"/>
    <property type="evidence" value="ECO:0007669"/>
    <property type="project" value="TreeGrafter"/>
</dbReference>
<dbReference type="Proteomes" id="UP000636800">
    <property type="component" value="Chromosome 12"/>
</dbReference>
<reference evidence="1 2" key="1">
    <citation type="journal article" date="2020" name="Nat. Food">
        <title>A phased Vanilla planifolia genome enables genetic improvement of flavour and production.</title>
        <authorList>
            <person name="Hasing T."/>
            <person name="Tang H."/>
            <person name="Brym M."/>
            <person name="Khazi F."/>
            <person name="Huang T."/>
            <person name="Chambers A.H."/>
        </authorList>
    </citation>
    <scope>NUCLEOTIDE SEQUENCE [LARGE SCALE GENOMIC DNA]</scope>
    <source>
        <tissue evidence="1">Leaf</tissue>
    </source>
</reference>
<evidence type="ECO:0008006" key="3">
    <source>
        <dbReference type="Google" id="ProtNLM"/>
    </source>
</evidence>
<dbReference type="PANTHER" id="PTHR36783">
    <property type="entry name" value="THYLAKOID LUMENAL 17.9 KDA PROTEIN, CHLOROPLASTIC"/>
    <property type="match status" value="1"/>
</dbReference>
<dbReference type="OrthoDB" id="2018403at2759"/>
<dbReference type="AlphaFoldDB" id="A0A835PS60"/>
<accession>A0A835PS60</accession>
<sequence>MKLVCPPPLSIPFTADLLPWAAICSPNSTSRAAAIASSLAPLAIAFSLGCPLSSLASPPASRTFLSSTTPYSQSQSLKTGLEDGLIRACPSMNPGCVSTNPKSSSFAFPLMIPEESSENAVQRLREAVIRTQRNVKFQVDEETPYGRYLQVEVDGGFGRDVMEFLVKREIVAFRCMATKVTYIYPFTTALGDSKGQEKRLDEIKAELGWFSPSFESMD</sequence>
<organism evidence="1 2">
    <name type="scientific">Vanilla planifolia</name>
    <name type="common">Vanilla</name>
    <dbReference type="NCBI Taxonomy" id="51239"/>
    <lineage>
        <taxon>Eukaryota</taxon>
        <taxon>Viridiplantae</taxon>
        <taxon>Streptophyta</taxon>
        <taxon>Embryophyta</taxon>
        <taxon>Tracheophyta</taxon>
        <taxon>Spermatophyta</taxon>
        <taxon>Magnoliopsida</taxon>
        <taxon>Liliopsida</taxon>
        <taxon>Asparagales</taxon>
        <taxon>Orchidaceae</taxon>
        <taxon>Vanilloideae</taxon>
        <taxon>Vanilleae</taxon>
        <taxon>Vanilla</taxon>
    </lineage>
</organism>
<protein>
    <recommendedName>
        <fullName evidence="3">Thylakoid lumenal 17.9 kDa protein, chloroplastic</fullName>
    </recommendedName>
</protein>
<dbReference type="InterPro" id="IPR037734">
    <property type="entry name" value="Thylakoid_lumenal_17.9"/>
</dbReference>
<dbReference type="EMBL" id="JADCNL010000012">
    <property type="protein sequence ID" value="KAG0457963.1"/>
    <property type="molecule type" value="Genomic_DNA"/>
</dbReference>
<evidence type="ECO:0000313" key="2">
    <source>
        <dbReference type="Proteomes" id="UP000636800"/>
    </source>
</evidence>
<dbReference type="PANTHER" id="PTHR36783:SF2">
    <property type="entry name" value="THYLAKOID LUMENAL 17.9 KDA PROTEIN, CHLOROPLASTIC"/>
    <property type="match status" value="1"/>
</dbReference>
<proteinExistence type="predicted"/>
<gene>
    <name evidence="1" type="ORF">HPP92_023120</name>
</gene>
<keyword evidence="2" id="KW-1185">Reference proteome</keyword>
<name>A0A835PS60_VANPL</name>